<evidence type="ECO:0000313" key="2">
    <source>
        <dbReference type="Proteomes" id="UP000241137"/>
    </source>
</evidence>
<proteinExistence type="predicted"/>
<gene>
    <name evidence="1" type="ORF">CE11_01146</name>
</gene>
<name>K7YGH3_9VIRU</name>
<organism evidence="1 2">
    <name type="scientific">Megavirus courdo11</name>
    <dbReference type="NCBI Taxonomy" id="1128140"/>
    <lineage>
        <taxon>Viruses</taxon>
        <taxon>Varidnaviria</taxon>
        <taxon>Bamfordvirae</taxon>
        <taxon>Nucleocytoviricota</taxon>
        <taxon>Megaviricetes</taxon>
        <taxon>Imitervirales</taxon>
        <taxon>Mimiviridae</taxon>
        <taxon>Megamimivirinae</taxon>
        <taxon>Megavirus</taxon>
        <taxon>Megavirus chilense</taxon>
    </lineage>
</organism>
<accession>K7YGH3</accession>
<sequence>MARGYVVCLYDFINKKIIYRLPCDLKYVKIISGGKMITYGNNQTIIYDIMQGEISAECSNLNYIQDLCFINYGNSLKKRIENYID</sequence>
<dbReference type="Proteomes" id="UP000241137">
    <property type="component" value="Segment"/>
</dbReference>
<protein>
    <submittedName>
        <fullName evidence="1">Putative BTB/POZ domain-containing protein</fullName>
    </submittedName>
</protein>
<dbReference type="EMBL" id="JX975216">
    <property type="protein sequence ID" value="AFX93172.1"/>
    <property type="molecule type" value="Genomic_DNA"/>
</dbReference>
<evidence type="ECO:0000313" key="1">
    <source>
        <dbReference type="EMBL" id="AFX93172.1"/>
    </source>
</evidence>
<reference evidence="1 2" key="1">
    <citation type="journal article" date="2014" name="Virus Genes">
        <title>Complete genome sequence of Courdo11 virus, a member of the family Mimiviridae.</title>
        <authorList>
            <person name="Yoosuf N."/>
            <person name="Pagnier I."/>
            <person name="Fournous G."/>
            <person name="Robert C."/>
            <person name="La Scola B."/>
            <person name="Raoult D."/>
            <person name="Colson P."/>
        </authorList>
    </citation>
    <scope>NUCLEOTIDE SEQUENCE [LARGE SCALE GENOMIC DNA]</scope>
</reference>